<dbReference type="InterPro" id="IPR020783">
    <property type="entry name" value="Ribosomal_uL11_C"/>
</dbReference>
<evidence type="ECO:0000259" key="10">
    <source>
        <dbReference type="Pfam" id="PF00298"/>
    </source>
</evidence>
<reference evidence="12 13" key="1">
    <citation type="submission" date="2017-06" db="EMBL/GenBank/DDBJ databases">
        <authorList>
            <person name="Kim H.J."/>
            <person name="Triplett B.A."/>
        </authorList>
    </citation>
    <scope>NUCLEOTIDE SEQUENCE [LARGE SCALE GENOMIC DNA]</scope>
    <source>
        <strain evidence="12 13">CGMCC 4.2132</strain>
    </source>
</reference>
<evidence type="ECO:0000256" key="7">
    <source>
        <dbReference type="HAMAP-Rule" id="MF_00736"/>
    </source>
</evidence>
<evidence type="ECO:0000256" key="3">
    <source>
        <dbReference type="ARBA" id="ARBA00022730"/>
    </source>
</evidence>
<dbReference type="Pfam" id="PF03946">
    <property type="entry name" value="Ribosomal_L11_N"/>
    <property type="match status" value="1"/>
</dbReference>
<dbReference type="HAMAP" id="MF_00736">
    <property type="entry name" value="Ribosomal_uL11"/>
    <property type="match status" value="1"/>
</dbReference>
<dbReference type="InterPro" id="IPR020785">
    <property type="entry name" value="Ribosomal_uL11_CS"/>
</dbReference>
<dbReference type="Pfam" id="PF00298">
    <property type="entry name" value="Ribosomal_L11"/>
    <property type="match status" value="1"/>
</dbReference>
<dbReference type="SUPFAM" id="SSF46906">
    <property type="entry name" value="Ribosomal protein L11, C-terminal domain"/>
    <property type="match status" value="1"/>
</dbReference>
<dbReference type="OrthoDB" id="9802408at2"/>
<sequence length="143" mass="15208">MPPKKKIAALVKVQLPAGQATPAPPVGTALGPHGVNIMEFVKQYNAATEAQRGNIIPVEITIFEDRSFVFITKTPPAPELIKKAAGVAKGSAVPQKDKVGKLTKEQLRQIAETKMQDLNANDLQAAEKIIAGTARSMGITIVD</sequence>
<dbReference type="Gene3D" id="1.10.10.250">
    <property type="entry name" value="Ribosomal protein L11, C-terminal domain"/>
    <property type="match status" value="1"/>
</dbReference>
<keyword evidence="2 7" id="KW-0488">Methylation</keyword>
<dbReference type="SMART" id="SM00649">
    <property type="entry name" value="RL11"/>
    <property type="match status" value="1"/>
</dbReference>
<accession>A0A239L9Q9</accession>
<dbReference type="InterPro" id="IPR036769">
    <property type="entry name" value="Ribosomal_uL11_C_sf"/>
</dbReference>
<keyword evidence="13" id="KW-1185">Reference proteome</keyword>
<dbReference type="Gene3D" id="3.30.1550.10">
    <property type="entry name" value="Ribosomal protein L11/L12, N-terminal domain"/>
    <property type="match status" value="1"/>
</dbReference>
<evidence type="ECO:0000259" key="11">
    <source>
        <dbReference type="Pfam" id="PF03946"/>
    </source>
</evidence>
<keyword evidence="3 7" id="KW-0699">rRNA-binding</keyword>
<comment type="PTM">
    <text evidence="7 9">One or more lysine residues are methylated.</text>
</comment>
<evidence type="ECO:0000256" key="5">
    <source>
        <dbReference type="ARBA" id="ARBA00022980"/>
    </source>
</evidence>
<proteinExistence type="inferred from homology"/>
<protein>
    <recommendedName>
        <fullName evidence="7">Large ribosomal subunit protein uL11</fullName>
    </recommendedName>
</protein>
<keyword evidence="5 7" id="KW-0689">Ribosomal protein</keyword>
<feature type="domain" description="Large ribosomal subunit protein uL11 N-terminal" evidence="11">
    <location>
        <begin position="11"/>
        <end position="68"/>
    </location>
</feature>
<dbReference type="GO" id="GO:0006412">
    <property type="term" value="P:translation"/>
    <property type="evidence" value="ECO:0007669"/>
    <property type="project" value="UniProtKB-UniRule"/>
</dbReference>
<dbReference type="InterPro" id="IPR020784">
    <property type="entry name" value="Ribosomal_uL11_N"/>
</dbReference>
<dbReference type="CDD" id="cd00349">
    <property type="entry name" value="Ribosomal_L11"/>
    <property type="match status" value="1"/>
</dbReference>
<dbReference type="PANTHER" id="PTHR11661:SF1">
    <property type="entry name" value="LARGE RIBOSOMAL SUBUNIT PROTEIN UL11M"/>
    <property type="match status" value="1"/>
</dbReference>
<organism evidence="12 13">
    <name type="scientific">Streptosporangium subroseum</name>
    <dbReference type="NCBI Taxonomy" id="106412"/>
    <lineage>
        <taxon>Bacteria</taxon>
        <taxon>Bacillati</taxon>
        <taxon>Actinomycetota</taxon>
        <taxon>Actinomycetes</taxon>
        <taxon>Streptosporangiales</taxon>
        <taxon>Streptosporangiaceae</taxon>
        <taxon>Streptosporangium</taxon>
    </lineage>
</organism>
<dbReference type="GO" id="GO:0070180">
    <property type="term" value="F:large ribosomal subunit rRNA binding"/>
    <property type="evidence" value="ECO:0007669"/>
    <property type="project" value="UniProtKB-UniRule"/>
</dbReference>
<comment type="subunit">
    <text evidence="7">Part of the ribosomal stalk of the 50S ribosomal subunit. Interacts with L10 and the large rRNA to form the base of the stalk. L10 forms an elongated spine to which L12 dimers bind in a sequential fashion forming a multimeric L10(L12)X complex.</text>
</comment>
<dbReference type="NCBIfam" id="TIGR01632">
    <property type="entry name" value="L11_bact"/>
    <property type="match status" value="1"/>
</dbReference>
<keyword evidence="4 7" id="KW-0694">RNA-binding</keyword>
<evidence type="ECO:0000256" key="2">
    <source>
        <dbReference type="ARBA" id="ARBA00022481"/>
    </source>
</evidence>
<dbReference type="FunFam" id="3.30.1550.10:FF:000005">
    <property type="entry name" value="50S ribosomal protein L11"/>
    <property type="match status" value="1"/>
</dbReference>
<keyword evidence="6 7" id="KW-0687">Ribonucleoprotein</keyword>
<dbReference type="InterPro" id="IPR000911">
    <property type="entry name" value="Ribosomal_uL11"/>
</dbReference>
<dbReference type="GO" id="GO:0003735">
    <property type="term" value="F:structural constituent of ribosome"/>
    <property type="evidence" value="ECO:0007669"/>
    <property type="project" value="InterPro"/>
</dbReference>
<comment type="function">
    <text evidence="7 9">Forms part of the ribosomal stalk which helps the ribosome interact with GTP-bound translation factors.</text>
</comment>
<comment type="similarity">
    <text evidence="1 7 8">Belongs to the universal ribosomal protein uL11 family.</text>
</comment>
<dbReference type="PROSITE" id="PS00359">
    <property type="entry name" value="RIBOSOMAL_L11"/>
    <property type="match status" value="1"/>
</dbReference>
<evidence type="ECO:0000256" key="4">
    <source>
        <dbReference type="ARBA" id="ARBA00022884"/>
    </source>
</evidence>
<dbReference type="InterPro" id="IPR036796">
    <property type="entry name" value="Ribosomal_uL11_N_sf"/>
</dbReference>
<dbReference type="EMBL" id="FZOD01000031">
    <property type="protein sequence ID" value="SNT26722.1"/>
    <property type="molecule type" value="Genomic_DNA"/>
</dbReference>
<evidence type="ECO:0000313" key="13">
    <source>
        <dbReference type="Proteomes" id="UP000198282"/>
    </source>
</evidence>
<dbReference type="RefSeq" id="WP_089210194.1">
    <property type="nucleotide sequence ID" value="NZ_FZOD01000031.1"/>
</dbReference>
<gene>
    <name evidence="7" type="primary">rplK</name>
    <name evidence="12" type="ORF">SAMN05216276_103154</name>
</gene>
<dbReference type="SUPFAM" id="SSF54747">
    <property type="entry name" value="Ribosomal L11/L12e N-terminal domain"/>
    <property type="match status" value="1"/>
</dbReference>
<dbReference type="Proteomes" id="UP000198282">
    <property type="component" value="Unassembled WGS sequence"/>
</dbReference>
<dbReference type="InterPro" id="IPR006519">
    <property type="entry name" value="Ribosomal_uL11_bac-typ"/>
</dbReference>
<dbReference type="GO" id="GO:0022625">
    <property type="term" value="C:cytosolic large ribosomal subunit"/>
    <property type="evidence" value="ECO:0007669"/>
    <property type="project" value="TreeGrafter"/>
</dbReference>
<dbReference type="AlphaFoldDB" id="A0A239L9Q9"/>
<evidence type="ECO:0000256" key="1">
    <source>
        <dbReference type="ARBA" id="ARBA00010537"/>
    </source>
</evidence>
<feature type="domain" description="Large ribosomal subunit protein uL11 C-terminal" evidence="10">
    <location>
        <begin position="73"/>
        <end position="141"/>
    </location>
</feature>
<evidence type="ECO:0000313" key="12">
    <source>
        <dbReference type="EMBL" id="SNT26722.1"/>
    </source>
</evidence>
<dbReference type="FunFam" id="1.10.10.250:FF:000001">
    <property type="entry name" value="50S ribosomal protein L11"/>
    <property type="match status" value="1"/>
</dbReference>
<evidence type="ECO:0000256" key="6">
    <source>
        <dbReference type="ARBA" id="ARBA00023274"/>
    </source>
</evidence>
<evidence type="ECO:0000256" key="9">
    <source>
        <dbReference type="RuleBase" id="RU003979"/>
    </source>
</evidence>
<evidence type="ECO:0000256" key="8">
    <source>
        <dbReference type="RuleBase" id="RU003978"/>
    </source>
</evidence>
<name>A0A239L9Q9_9ACTN</name>
<dbReference type="PANTHER" id="PTHR11661">
    <property type="entry name" value="60S RIBOSOMAL PROTEIN L12"/>
    <property type="match status" value="1"/>
</dbReference>